<feature type="transmembrane region" description="Helical" evidence="6">
    <location>
        <begin position="9"/>
        <end position="28"/>
    </location>
</feature>
<evidence type="ECO:0000256" key="5">
    <source>
        <dbReference type="ARBA" id="ARBA00023136"/>
    </source>
</evidence>
<dbReference type="GO" id="GO:0015179">
    <property type="term" value="F:L-amino acid transmembrane transporter activity"/>
    <property type="evidence" value="ECO:0007669"/>
    <property type="project" value="TreeGrafter"/>
</dbReference>
<organism evidence="8 9">
    <name type="scientific">Tilletiopsis washingtonensis</name>
    <dbReference type="NCBI Taxonomy" id="58919"/>
    <lineage>
        <taxon>Eukaryota</taxon>
        <taxon>Fungi</taxon>
        <taxon>Dikarya</taxon>
        <taxon>Basidiomycota</taxon>
        <taxon>Ustilaginomycotina</taxon>
        <taxon>Exobasidiomycetes</taxon>
        <taxon>Entylomatales</taxon>
        <taxon>Entylomatales incertae sedis</taxon>
        <taxon>Tilletiopsis</taxon>
    </lineage>
</organism>
<feature type="transmembrane region" description="Helical" evidence="6">
    <location>
        <begin position="140"/>
        <end position="161"/>
    </location>
</feature>
<reference evidence="8 9" key="1">
    <citation type="journal article" date="2018" name="Mol. Biol. Evol.">
        <title>Broad Genomic Sampling Reveals a Smut Pathogenic Ancestry of the Fungal Clade Ustilaginomycotina.</title>
        <authorList>
            <person name="Kijpornyongpan T."/>
            <person name="Mondo S.J."/>
            <person name="Barry K."/>
            <person name="Sandor L."/>
            <person name="Lee J."/>
            <person name="Lipzen A."/>
            <person name="Pangilinan J."/>
            <person name="LaButti K."/>
            <person name="Hainaut M."/>
            <person name="Henrissat B."/>
            <person name="Grigoriev I.V."/>
            <person name="Spatafora J.W."/>
            <person name="Aime M.C."/>
        </authorList>
    </citation>
    <scope>NUCLEOTIDE SEQUENCE [LARGE SCALE GENOMIC DNA]</scope>
    <source>
        <strain evidence="8 9">MCA 4186</strain>
    </source>
</reference>
<evidence type="ECO:0000256" key="1">
    <source>
        <dbReference type="ARBA" id="ARBA00004141"/>
    </source>
</evidence>
<feature type="domain" description="Amino acid transporter transmembrane" evidence="7">
    <location>
        <begin position="3"/>
        <end position="400"/>
    </location>
</feature>
<evidence type="ECO:0000256" key="3">
    <source>
        <dbReference type="ARBA" id="ARBA00022692"/>
    </source>
</evidence>
<keyword evidence="4 6" id="KW-1133">Transmembrane helix</keyword>
<dbReference type="EMBL" id="KZ819304">
    <property type="protein sequence ID" value="PWN95492.1"/>
    <property type="molecule type" value="Genomic_DNA"/>
</dbReference>
<dbReference type="Pfam" id="PF01490">
    <property type="entry name" value="Aa_trans"/>
    <property type="match status" value="1"/>
</dbReference>
<evidence type="ECO:0000256" key="2">
    <source>
        <dbReference type="ARBA" id="ARBA00008066"/>
    </source>
</evidence>
<dbReference type="STRING" id="58919.A0A316Z3K8"/>
<feature type="transmembrane region" description="Helical" evidence="6">
    <location>
        <begin position="229"/>
        <end position="250"/>
    </location>
</feature>
<comment type="similarity">
    <text evidence="2">Belongs to the amino acid/polyamine transporter 2 family.</text>
</comment>
<dbReference type="Proteomes" id="UP000245946">
    <property type="component" value="Unassembled WGS sequence"/>
</dbReference>
<sequence length="444" mass="47639">MEKMGAFKAWANLVAYTVAVVVTGAPSVMASLGIVPVVLMSLLFCSIAYWSGMQYFHLRMKYPGICNLEDAGYLLYGPVGRELFGLSQLLFSIFLQGSHVILGSKALATLGWHDDCFLALGAVFAIMSWICNIPRDYAKLGGLAGVAFLSICSAIVFTMIVSGIEGPQVPAGAIIMKNIRAFGPSQPEGITATAALLQVTNLFLSFGSHTAFLPVLFEMKNPAQFPKVLRGLIAVNFLIYVATGVVIYATLGRYVVTPAFDSLPARFAQIAYGIALPTIIIAGCESGQIAAKQVFVRIFRSRPHHMTTNTLLGWGTWLSINAVTWGLAWLLASLIPFFPQFLGLEASLLWVMFIAYGALFFAHLNPAALLNWRAYWHHIAAAVVTVLVCAFICVAGTYASARSIAGELGGHHLVDTSLNLALADLYRLGEVAGVFSCARAAGAA</sequence>
<feature type="transmembrane region" description="Helical" evidence="6">
    <location>
        <begin position="374"/>
        <end position="398"/>
    </location>
</feature>
<comment type="subcellular location">
    <subcellularLocation>
        <location evidence="1">Membrane</location>
        <topology evidence="1">Multi-pass membrane protein</topology>
    </subcellularLocation>
</comment>
<dbReference type="InterPro" id="IPR013057">
    <property type="entry name" value="AA_transpt_TM"/>
</dbReference>
<evidence type="ECO:0000313" key="9">
    <source>
        <dbReference type="Proteomes" id="UP000245946"/>
    </source>
</evidence>
<feature type="transmembrane region" description="Helical" evidence="6">
    <location>
        <begin position="83"/>
        <end position="102"/>
    </location>
</feature>
<dbReference type="PANTHER" id="PTHR22950">
    <property type="entry name" value="AMINO ACID TRANSPORTER"/>
    <property type="match status" value="1"/>
</dbReference>
<keyword evidence="3 6" id="KW-0812">Transmembrane</keyword>
<feature type="transmembrane region" description="Helical" evidence="6">
    <location>
        <begin position="270"/>
        <end position="291"/>
    </location>
</feature>
<dbReference type="GeneID" id="37268601"/>
<evidence type="ECO:0000259" key="7">
    <source>
        <dbReference type="Pfam" id="PF01490"/>
    </source>
</evidence>
<evidence type="ECO:0000313" key="8">
    <source>
        <dbReference type="EMBL" id="PWN95492.1"/>
    </source>
</evidence>
<name>A0A316Z3K8_9BASI</name>
<dbReference type="OrthoDB" id="40134at2759"/>
<dbReference type="RefSeq" id="XP_025595771.1">
    <property type="nucleotide sequence ID" value="XM_025741057.1"/>
</dbReference>
<feature type="transmembrane region" description="Helical" evidence="6">
    <location>
        <begin position="117"/>
        <end position="133"/>
    </location>
</feature>
<feature type="transmembrane region" description="Helical" evidence="6">
    <location>
        <begin position="195"/>
        <end position="217"/>
    </location>
</feature>
<evidence type="ECO:0000256" key="6">
    <source>
        <dbReference type="SAM" id="Phobius"/>
    </source>
</evidence>
<evidence type="ECO:0000256" key="4">
    <source>
        <dbReference type="ARBA" id="ARBA00022989"/>
    </source>
</evidence>
<feature type="transmembrane region" description="Helical" evidence="6">
    <location>
        <begin position="341"/>
        <end position="362"/>
    </location>
</feature>
<dbReference type="AlphaFoldDB" id="A0A316Z3K8"/>
<dbReference type="GO" id="GO:0016020">
    <property type="term" value="C:membrane"/>
    <property type="evidence" value="ECO:0007669"/>
    <property type="project" value="UniProtKB-SubCell"/>
</dbReference>
<keyword evidence="9" id="KW-1185">Reference proteome</keyword>
<feature type="transmembrane region" description="Helical" evidence="6">
    <location>
        <begin position="34"/>
        <end position="52"/>
    </location>
</feature>
<proteinExistence type="inferred from homology"/>
<dbReference type="PANTHER" id="PTHR22950:SF479">
    <property type="entry name" value="AMINO ACID TRANSPORTER (EUROFUNG)-RELATED"/>
    <property type="match status" value="1"/>
</dbReference>
<feature type="transmembrane region" description="Helical" evidence="6">
    <location>
        <begin position="311"/>
        <end position="335"/>
    </location>
</feature>
<accession>A0A316Z3K8</accession>
<keyword evidence="5 6" id="KW-0472">Membrane</keyword>
<gene>
    <name evidence="8" type="ORF">FA09DRAFT_322570</name>
</gene>
<protein>
    <recommendedName>
        <fullName evidence="7">Amino acid transporter transmembrane domain-containing protein</fullName>
    </recommendedName>
</protein>